<evidence type="ECO:0000256" key="1">
    <source>
        <dbReference type="ARBA" id="ARBA00022801"/>
    </source>
</evidence>
<evidence type="ECO:0000256" key="2">
    <source>
        <dbReference type="SAM" id="MobiDB-lite"/>
    </source>
</evidence>
<dbReference type="OrthoDB" id="9795554at2"/>
<gene>
    <name evidence="4" type="ORF">V22_33240</name>
</gene>
<dbReference type="InterPro" id="IPR005181">
    <property type="entry name" value="SASA"/>
</dbReference>
<dbReference type="AlphaFoldDB" id="A0A517TCH1"/>
<feature type="region of interest" description="Disordered" evidence="2">
    <location>
        <begin position="497"/>
        <end position="524"/>
    </location>
</feature>
<organism evidence="4 5">
    <name type="scientific">Calycomorphotria hydatis</name>
    <dbReference type="NCBI Taxonomy" id="2528027"/>
    <lineage>
        <taxon>Bacteria</taxon>
        <taxon>Pseudomonadati</taxon>
        <taxon>Planctomycetota</taxon>
        <taxon>Planctomycetia</taxon>
        <taxon>Planctomycetales</taxon>
        <taxon>Planctomycetaceae</taxon>
        <taxon>Calycomorphotria</taxon>
    </lineage>
</organism>
<dbReference type="InterPro" id="IPR039329">
    <property type="entry name" value="SIAE"/>
</dbReference>
<proteinExistence type="predicted"/>
<dbReference type="RefSeq" id="WP_145264855.1">
    <property type="nucleotide sequence ID" value="NZ_CP036316.1"/>
</dbReference>
<evidence type="ECO:0000313" key="5">
    <source>
        <dbReference type="Proteomes" id="UP000319976"/>
    </source>
</evidence>
<feature type="compositionally biased region" description="Basic and acidic residues" evidence="2">
    <location>
        <begin position="259"/>
        <end position="275"/>
    </location>
</feature>
<dbReference type="SUPFAM" id="SSF52266">
    <property type="entry name" value="SGNH hydrolase"/>
    <property type="match status" value="1"/>
</dbReference>
<dbReference type="Gene3D" id="3.40.50.1110">
    <property type="entry name" value="SGNH hydrolase"/>
    <property type="match status" value="1"/>
</dbReference>
<dbReference type="InterPro" id="IPR036514">
    <property type="entry name" value="SGNH_hydro_sf"/>
</dbReference>
<keyword evidence="1" id="KW-0378">Hydrolase</keyword>
<feature type="domain" description="Sialate O-acetylesterase" evidence="3">
    <location>
        <begin position="117"/>
        <end position="235"/>
    </location>
</feature>
<dbReference type="GO" id="GO:0001681">
    <property type="term" value="F:sialate O-acetylesterase activity"/>
    <property type="evidence" value="ECO:0007669"/>
    <property type="project" value="InterPro"/>
</dbReference>
<dbReference type="KEGG" id="chya:V22_33240"/>
<dbReference type="EMBL" id="CP036316">
    <property type="protein sequence ID" value="QDT66060.1"/>
    <property type="molecule type" value="Genomic_DNA"/>
</dbReference>
<name>A0A517TCH1_9PLAN</name>
<dbReference type="PANTHER" id="PTHR22901">
    <property type="entry name" value="SIALATE O-ACETYLESTERASE"/>
    <property type="match status" value="1"/>
</dbReference>
<dbReference type="GO" id="GO:0005975">
    <property type="term" value="P:carbohydrate metabolic process"/>
    <property type="evidence" value="ECO:0007669"/>
    <property type="project" value="TreeGrafter"/>
</dbReference>
<accession>A0A517TCH1</accession>
<dbReference type="PANTHER" id="PTHR22901:SF0">
    <property type="entry name" value="SIALATE O-ACETYLESTERASE"/>
    <property type="match status" value="1"/>
</dbReference>
<dbReference type="Proteomes" id="UP000319976">
    <property type="component" value="Chromosome"/>
</dbReference>
<reference evidence="4 5" key="1">
    <citation type="submission" date="2019-02" db="EMBL/GenBank/DDBJ databases">
        <title>Deep-cultivation of Planctomycetes and their phenomic and genomic characterization uncovers novel biology.</title>
        <authorList>
            <person name="Wiegand S."/>
            <person name="Jogler M."/>
            <person name="Boedeker C."/>
            <person name="Pinto D."/>
            <person name="Vollmers J."/>
            <person name="Rivas-Marin E."/>
            <person name="Kohn T."/>
            <person name="Peeters S.H."/>
            <person name="Heuer A."/>
            <person name="Rast P."/>
            <person name="Oberbeckmann S."/>
            <person name="Bunk B."/>
            <person name="Jeske O."/>
            <person name="Meyerdierks A."/>
            <person name="Storesund J.E."/>
            <person name="Kallscheuer N."/>
            <person name="Luecker S."/>
            <person name="Lage O.M."/>
            <person name="Pohl T."/>
            <person name="Merkel B.J."/>
            <person name="Hornburger P."/>
            <person name="Mueller R.-W."/>
            <person name="Bruemmer F."/>
            <person name="Labrenz M."/>
            <person name="Spormann A.M."/>
            <person name="Op den Camp H."/>
            <person name="Overmann J."/>
            <person name="Amann R."/>
            <person name="Jetten M.S.M."/>
            <person name="Mascher T."/>
            <person name="Medema M.H."/>
            <person name="Devos D.P."/>
            <person name="Kaster A.-K."/>
            <person name="Ovreas L."/>
            <person name="Rohde M."/>
            <person name="Galperin M.Y."/>
            <person name="Jogler C."/>
        </authorList>
    </citation>
    <scope>NUCLEOTIDE SEQUENCE [LARGE SCALE GENOMIC DNA]</scope>
    <source>
        <strain evidence="4 5">V22</strain>
    </source>
</reference>
<sequence>MLGLRMITALMAGLLIGSLAEADVRLPAIWSDNMVLQVEKPVQIWGWAEPSEDVSVNVKLVDGDSATSLAQGKTQAGADGKWMLSLGQISADHLGGKCEVDVKGDNELTVSNVLLGDVWVCSGQSNMVWTVSNSNNAQEEIASAKYPEIRLFIVANKIAQEPVDDVSGEWKLCSPDSVPPFSAVGYFFGRELHQHLDRPIGLIKTCWGGTPAEAWTTHETLEKDFVSLMEASVKRDEYSKAQIPKYPETLKKWQEKVKQAKAEGKRAPRRPKDPDPMANPRRPAVLYNGMIHPLIPFPIKGAIWYQGESNAGRAAQYRTLFPAMIKDWRQLWGEDFPFLFVQLANFRQRSDNPYDSQWAELREAQSMTLSLPNTGMAVTIDIGEANDIHPRNKQDVGKRLALAARKVAYGEDDIVYSGPTYKSMEVRGNEVVLSFDNVGGGLVAEGGKLEGFAIAPVDGPFVWADAKIEGNTVVVSSPQVAEPSAVRYGWAENPPAPLYNTEGLPASPFRTDKRPGATDKNTGV</sequence>
<dbReference type="Pfam" id="PF03629">
    <property type="entry name" value="SASA"/>
    <property type="match status" value="2"/>
</dbReference>
<keyword evidence="5" id="KW-1185">Reference proteome</keyword>
<feature type="domain" description="Sialate O-acetylesterase" evidence="3">
    <location>
        <begin position="298"/>
        <end position="403"/>
    </location>
</feature>
<evidence type="ECO:0000259" key="3">
    <source>
        <dbReference type="Pfam" id="PF03629"/>
    </source>
</evidence>
<feature type="region of interest" description="Disordered" evidence="2">
    <location>
        <begin position="259"/>
        <end position="280"/>
    </location>
</feature>
<evidence type="ECO:0000313" key="4">
    <source>
        <dbReference type="EMBL" id="QDT66060.1"/>
    </source>
</evidence>
<protein>
    <recommendedName>
        <fullName evidence="3">Sialate O-acetylesterase domain-containing protein</fullName>
    </recommendedName>
</protein>